<dbReference type="WBParaSite" id="SBAD_0000189901-mRNA-1">
    <property type="protein sequence ID" value="SBAD_0000189901-mRNA-1"/>
    <property type="gene ID" value="SBAD_0000189901"/>
</dbReference>
<sequence>MYELVRTSCRCSVPGGSGAPDPPSPPGGYPSSHRQSHSSVQKEGADERVNEHPPVVNWTQSDGNTYKVIGFAIRQYLLVDLSHSHRIPSF</sequence>
<dbReference type="Proteomes" id="UP000270296">
    <property type="component" value="Unassembled WGS sequence"/>
</dbReference>
<dbReference type="EMBL" id="UZAM01006962">
    <property type="protein sequence ID" value="VDO95564.1"/>
    <property type="molecule type" value="Genomic_DNA"/>
</dbReference>
<evidence type="ECO:0000313" key="2">
    <source>
        <dbReference type="EMBL" id="VDO95564.1"/>
    </source>
</evidence>
<dbReference type="AlphaFoldDB" id="A0A183IDW7"/>
<reference evidence="4" key="1">
    <citation type="submission" date="2016-06" db="UniProtKB">
        <authorList>
            <consortium name="WormBaseParasite"/>
        </authorList>
    </citation>
    <scope>IDENTIFICATION</scope>
</reference>
<accession>A0A183IDW7</accession>
<gene>
    <name evidence="2" type="ORF">SBAD_LOCUS1811</name>
</gene>
<protein>
    <submittedName>
        <fullName evidence="4">F5/8 type C domain-containing protein</fullName>
    </submittedName>
</protein>
<evidence type="ECO:0000313" key="3">
    <source>
        <dbReference type="Proteomes" id="UP000270296"/>
    </source>
</evidence>
<proteinExistence type="predicted"/>
<evidence type="ECO:0000256" key="1">
    <source>
        <dbReference type="SAM" id="MobiDB-lite"/>
    </source>
</evidence>
<keyword evidence="3" id="KW-1185">Reference proteome</keyword>
<reference evidence="2 3" key="2">
    <citation type="submission" date="2018-11" db="EMBL/GenBank/DDBJ databases">
        <authorList>
            <consortium name="Pathogen Informatics"/>
        </authorList>
    </citation>
    <scope>NUCLEOTIDE SEQUENCE [LARGE SCALE GENOMIC DNA]</scope>
</reference>
<evidence type="ECO:0000313" key="4">
    <source>
        <dbReference type="WBParaSite" id="SBAD_0000189901-mRNA-1"/>
    </source>
</evidence>
<feature type="region of interest" description="Disordered" evidence="1">
    <location>
        <begin position="1"/>
        <end position="58"/>
    </location>
</feature>
<name>A0A183IDW7_9BILA</name>
<organism evidence="4">
    <name type="scientific">Soboliphyme baturini</name>
    <dbReference type="NCBI Taxonomy" id="241478"/>
    <lineage>
        <taxon>Eukaryota</taxon>
        <taxon>Metazoa</taxon>
        <taxon>Ecdysozoa</taxon>
        <taxon>Nematoda</taxon>
        <taxon>Enoplea</taxon>
        <taxon>Dorylaimia</taxon>
        <taxon>Dioctophymatida</taxon>
        <taxon>Dioctophymatoidea</taxon>
        <taxon>Soboliphymatidae</taxon>
        <taxon>Soboliphyme</taxon>
    </lineage>
</organism>